<sequence length="205" mass="22874">MTGPAPICDCCFPGQETSFVTLKNDKRRIEDVEVGDEVKVITDQLEFRYSRVYALGHKNKDRKTMFIELGTASSRIPISPRHFIKIYDNGNIIEKFAKDVKVGDTLLIDNNDQLVEEPVLEIDHVEAQGLYAPFTEEGNIIINNVVASCYAEVKSSLAHKLLSPIRGLSRYLPTPIMDLVMTPNNDGVPMVFDATLNVAHPLVAE</sequence>
<evidence type="ECO:0000259" key="1">
    <source>
        <dbReference type="SMART" id="SM00305"/>
    </source>
</evidence>
<name>V3YXC4_LOTGI</name>
<evidence type="ECO:0008006" key="5">
    <source>
        <dbReference type="Google" id="ProtNLM"/>
    </source>
</evidence>
<dbReference type="InterPro" id="IPR050387">
    <property type="entry name" value="Hedgehog_Signaling"/>
</dbReference>
<gene>
    <name evidence="3" type="ORF">LOTGIDRAFT_229767</name>
</gene>
<dbReference type="GeneID" id="20248097"/>
<proteinExistence type="predicted"/>
<dbReference type="InterPro" id="IPR003586">
    <property type="entry name" value="Hint_dom_C"/>
</dbReference>
<dbReference type="STRING" id="225164.V3YXC4"/>
<dbReference type="PANTHER" id="PTHR11889:SF31">
    <property type="entry name" value="PROTEIN HEDGEHOG"/>
    <property type="match status" value="1"/>
</dbReference>
<feature type="domain" description="Hint" evidence="1">
    <location>
        <begin position="111"/>
        <end position="155"/>
    </location>
</feature>
<dbReference type="OrthoDB" id="6056605at2759"/>
<dbReference type="Proteomes" id="UP000030746">
    <property type="component" value="Unassembled WGS sequence"/>
</dbReference>
<dbReference type="InterPro" id="IPR036844">
    <property type="entry name" value="Hint_dom_sf"/>
</dbReference>
<dbReference type="AlphaFoldDB" id="V3YXC4"/>
<dbReference type="CTD" id="20248097"/>
<dbReference type="InterPro" id="IPR003587">
    <property type="entry name" value="Hint_dom_N"/>
</dbReference>
<evidence type="ECO:0000259" key="2">
    <source>
        <dbReference type="SMART" id="SM00306"/>
    </source>
</evidence>
<keyword evidence="4" id="KW-1185">Reference proteome</keyword>
<dbReference type="InterPro" id="IPR001767">
    <property type="entry name" value="Hedgehog_Hint"/>
</dbReference>
<reference evidence="3 4" key="1">
    <citation type="journal article" date="2013" name="Nature">
        <title>Insights into bilaterian evolution from three spiralian genomes.</title>
        <authorList>
            <person name="Simakov O."/>
            <person name="Marletaz F."/>
            <person name="Cho S.J."/>
            <person name="Edsinger-Gonzales E."/>
            <person name="Havlak P."/>
            <person name="Hellsten U."/>
            <person name="Kuo D.H."/>
            <person name="Larsson T."/>
            <person name="Lv J."/>
            <person name="Arendt D."/>
            <person name="Savage R."/>
            <person name="Osoegawa K."/>
            <person name="de Jong P."/>
            <person name="Grimwood J."/>
            <person name="Chapman J.A."/>
            <person name="Shapiro H."/>
            <person name="Aerts A."/>
            <person name="Otillar R.P."/>
            <person name="Terry A.Y."/>
            <person name="Boore J.L."/>
            <person name="Grigoriev I.V."/>
            <person name="Lindberg D.R."/>
            <person name="Seaver E.C."/>
            <person name="Weisblat D.A."/>
            <person name="Putnam N.H."/>
            <person name="Rokhsar D.S."/>
        </authorList>
    </citation>
    <scope>NUCLEOTIDE SEQUENCE [LARGE SCALE GENOMIC DNA]</scope>
</reference>
<evidence type="ECO:0000313" key="4">
    <source>
        <dbReference type="Proteomes" id="UP000030746"/>
    </source>
</evidence>
<dbReference type="OMA" id="FEVEVFQ"/>
<feature type="domain" description="Hint" evidence="2">
    <location>
        <begin position="9"/>
        <end position="110"/>
    </location>
</feature>
<evidence type="ECO:0000313" key="3">
    <source>
        <dbReference type="EMBL" id="ESO82723.1"/>
    </source>
</evidence>
<dbReference type="EMBL" id="KB203854">
    <property type="protein sequence ID" value="ESO82723.1"/>
    <property type="molecule type" value="Genomic_DNA"/>
</dbReference>
<dbReference type="GO" id="GO:0016540">
    <property type="term" value="P:protein autoprocessing"/>
    <property type="evidence" value="ECO:0007669"/>
    <property type="project" value="InterPro"/>
</dbReference>
<accession>V3YXC4</accession>
<dbReference type="PANTHER" id="PTHR11889">
    <property type="entry name" value="HEDGEHOG"/>
    <property type="match status" value="1"/>
</dbReference>
<dbReference type="SMART" id="SM00306">
    <property type="entry name" value="HintN"/>
    <property type="match status" value="1"/>
</dbReference>
<dbReference type="SMART" id="SM00305">
    <property type="entry name" value="HintC"/>
    <property type="match status" value="1"/>
</dbReference>
<dbReference type="SUPFAM" id="SSF51294">
    <property type="entry name" value="Hedgehog/intein (Hint) domain"/>
    <property type="match status" value="1"/>
</dbReference>
<dbReference type="CDD" id="cd00081">
    <property type="entry name" value="Hint"/>
    <property type="match status" value="1"/>
</dbReference>
<dbReference type="KEGG" id="lgi:LOTGIDRAFT_229767"/>
<organism evidence="3 4">
    <name type="scientific">Lottia gigantea</name>
    <name type="common">Giant owl limpet</name>
    <dbReference type="NCBI Taxonomy" id="225164"/>
    <lineage>
        <taxon>Eukaryota</taxon>
        <taxon>Metazoa</taxon>
        <taxon>Spiralia</taxon>
        <taxon>Lophotrochozoa</taxon>
        <taxon>Mollusca</taxon>
        <taxon>Gastropoda</taxon>
        <taxon>Patellogastropoda</taxon>
        <taxon>Lottioidea</taxon>
        <taxon>Lottiidae</taxon>
        <taxon>Lottia</taxon>
    </lineage>
</organism>
<protein>
    <recommendedName>
        <fullName evidence="5">Hint domain-containing protein</fullName>
    </recommendedName>
</protein>
<dbReference type="HOGENOM" id="CLU_095455_0_0_1"/>
<dbReference type="Gene3D" id="2.170.16.10">
    <property type="entry name" value="Hedgehog/Intein (Hint) domain"/>
    <property type="match status" value="1"/>
</dbReference>
<dbReference type="RefSeq" id="XP_009066517.1">
    <property type="nucleotide sequence ID" value="XM_009068269.1"/>
</dbReference>
<dbReference type="Pfam" id="PF01079">
    <property type="entry name" value="Hint"/>
    <property type="match status" value="1"/>
</dbReference>